<organism evidence="2 3">
    <name type="scientific">Mycena indigotica</name>
    <dbReference type="NCBI Taxonomy" id="2126181"/>
    <lineage>
        <taxon>Eukaryota</taxon>
        <taxon>Fungi</taxon>
        <taxon>Dikarya</taxon>
        <taxon>Basidiomycota</taxon>
        <taxon>Agaricomycotina</taxon>
        <taxon>Agaricomycetes</taxon>
        <taxon>Agaricomycetidae</taxon>
        <taxon>Agaricales</taxon>
        <taxon>Marasmiineae</taxon>
        <taxon>Mycenaceae</taxon>
        <taxon>Mycena</taxon>
    </lineage>
</organism>
<name>A0A8H6S6S8_9AGAR</name>
<accession>A0A8H6S6S8</accession>
<dbReference type="GeneID" id="59350875"/>
<feature type="region of interest" description="Disordered" evidence="1">
    <location>
        <begin position="83"/>
        <end position="143"/>
    </location>
</feature>
<evidence type="ECO:0000256" key="1">
    <source>
        <dbReference type="SAM" id="MobiDB-lite"/>
    </source>
</evidence>
<protein>
    <submittedName>
        <fullName evidence="2">Uncharacterized protein</fullName>
    </submittedName>
</protein>
<dbReference type="EMBL" id="JACAZF010000011">
    <property type="protein sequence ID" value="KAF7292857.1"/>
    <property type="molecule type" value="Genomic_DNA"/>
</dbReference>
<evidence type="ECO:0000313" key="3">
    <source>
        <dbReference type="Proteomes" id="UP000636479"/>
    </source>
</evidence>
<feature type="compositionally biased region" description="Basic and acidic residues" evidence="1">
    <location>
        <begin position="168"/>
        <end position="186"/>
    </location>
</feature>
<evidence type="ECO:0000313" key="2">
    <source>
        <dbReference type="EMBL" id="KAF7292857.1"/>
    </source>
</evidence>
<dbReference type="RefSeq" id="XP_037215285.1">
    <property type="nucleotide sequence ID" value="XM_037368359.1"/>
</dbReference>
<proteinExistence type="predicted"/>
<sequence>MPLLCFRFPVHRHKDDDCADILSSLDSLDLSIHRASAEEPPPLSPNETNLFDTFPRIVFGGYRRYYESNAGVKTPRCREKASVAGEKDPWSWHDLPQFTGKRRRRRTSSTPSSHNTHSTSSTEQSRPQLREKPRIRSSGGKPLVDLSYPWPDWLWPDAAGPKLGNAGVEREKKKTDETDEKSDQTQ</sequence>
<dbReference type="AlphaFoldDB" id="A0A8H6S6S8"/>
<comment type="caution">
    <text evidence="2">The sequence shown here is derived from an EMBL/GenBank/DDBJ whole genome shotgun (WGS) entry which is preliminary data.</text>
</comment>
<dbReference type="Proteomes" id="UP000636479">
    <property type="component" value="Unassembled WGS sequence"/>
</dbReference>
<feature type="compositionally biased region" description="Low complexity" evidence="1">
    <location>
        <begin position="108"/>
        <end position="122"/>
    </location>
</feature>
<feature type="region of interest" description="Disordered" evidence="1">
    <location>
        <begin position="157"/>
        <end position="186"/>
    </location>
</feature>
<reference evidence="2" key="1">
    <citation type="submission" date="2020-05" db="EMBL/GenBank/DDBJ databases">
        <title>Mycena genomes resolve the evolution of fungal bioluminescence.</title>
        <authorList>
            <person name="Tsai I.J."/>
        </authorList>
    </citation>
    <scope>NUCLEOTIDE SEQUENCE</scope>
    <source>
        <strain evidence="2">171206Taipei</strain>
    </source>
</reference>
<keyword evidence="3" id="KW-1185">Reference proteome</keyword>
<gene>
    <name evidence="2" type="ORF">MIND_01184700</name>
</gene>
<dbReference type="OrthoDB" id="3001684at2759"/>